<feature type="transmembrane region" description="Helical" evidence="6">
    <location>
        <begin position="102"/>
        <end position="130"/>
    </location>
</feature>
<feature type="signal peptide" evidence="7">
    <location>
        <begin position="1"/>
        <end position="26"/>
    </location>
</feature>
<accession>A0A835XRN7</accession>
<evidence type="ECO:0000256" key="2">
    <source>
        <dbReference type="ARBA" id="ARBA00009324"/>
    </source>
</evidence>
<reference evidence="9" key="1">
    <citation type="journal article" date="2020" name="bioRxiv">
        <title>Comparative genomics of Chlamydomonas.</title>
        <authorList>
            <person name="Craig R.J."/>
            <person name="Hasan A.R."/>
            <person name="Ness R.W."/>
            <person name="Keightley P.D."/>
        </authorList>
    </citation>
    <scope>NUCLEOTIDE SEQUENCE</scope>
    <source>
        <strain evidence="9">CCAP 11/70</strain>
    </source>
</reference>
<evidence type="ECO:0000256" key="4">
    <source>
        <dbReference type="ARBA" id="ARBA00022989"/>
    </source>
</evidence>
<evidence type="ECO:0000256" key="7">
    <source>
        <dbReference type="SAM" id="SignalP"/>
    </source>
</evidence>
<gene>
    <name evidence="9" type="ORF">HYH03_012428</name>
</gene>
<keyword evidence="4 6" id="KW-1133">Transmembrane helix</keyword>
<dbReference type="GO" id="GO:0008610">
    <property type="term" value="P:lipid biosynthetic process"/>
    <property type="evidence" value="ECO:0007669"/>
    <property type="project" value="InterPro"/>
</dbReference>
<dbReference type="GO" id="GO:0016020">
    <property type="term" value="C:membrane"/>
    <property type="evidence" value="ECO:0007669"/>
    <property type="project" value="UniProtKB-SubCell"/>
</dbReference>
<evidence type="ECO:0000256" key="3">
    <source>
        <dbReference type="ARBA" id="ARBA00022692"/>
    </source>
</evidence>
<keyword evidence="7" id="KW-0732">Signal</keyword>
<keyword evidence="3 6" id="KW-0812">Transmembrane</keyword>
<evidence type="ECO:0000256" key="1">
    <source>
        <dbReference type="ARBA" id="ARBA00004370"/>
    </source>
</evidence>
<dbReference type="PANTHER" id="PTHR11863">
    <property type="entry name" value="STEROL DESATURASE"/>
    <property type="match status" value="1"/>
</dbReference>
<feature type="transmembrane region" description="Helical" evidence="6">
    <location>
        <begin position="189"/>
        <end position="207"/>
    </location>
</feature>
<keyword evidence="5 6" id="KW-0472">Membrane</keyword>
<dbReference type="OrthoDB" id="408954at2759"/>
<evidence type="ECO:0000256" key="5">
    <source>
        <dbReference type="ARBA" id="ARBA00023136"/>
    </source>
</evidence>
<evidence type="ECO:0000313" key="10">
    <source>
        <dbReference type="Proteomes" id="UP000612055"/>
    </source>
</evidence>
<sequence>MGKVLNRSLGCIAALVALLVVADVLTHESKLELFGVKASDLVARQPVLSGIRQWFESFATMADMPRDERLRLILEENQWKNTLVMRFLPDSVVERIPHFWQAWLRCWVLCAAVYFGVGAVWSYYIYFCFGDKLFAPGNIPGLKDVVEQMKVSNWAMPLYSLLPAFAEWAAEQGYTMVFPRIENIGLPAYVLYFFIYMFSVEFGVYWMHRGLHDVKWAYRVLHWDHHKYNKEHTLSPFAGLAFNPLDGIMQAVAYVWTLFYCPTHFLTHELLLFATGVWTANIHDNIHGNVWPVMGAAYHTIHHTTYKHNYGHYFVFMDWLLDTLTTPEQYEADKAAAAGVKATVSVGGPSPKKLR</sequence>
<dbReference type="GO" id="GO:0016491">
    <property type="term" value="F:oxidoreductase activity"/>
    <property type="evidence" value="ECO:0007669"/>
    <property type="project" value="InterPro"/>
</dbReference>
<feature type="chain" id="PRO_5032682021" description="Fatty acid hydroxylase domain-containing protein" evidence="7">
    <location>
        <begin position="27"/>
        <end position="355"/>
    </location>
</feature>
<evidence type="ECO:0000313" key="9">
    <source>
        <dbReference type="EMBL" id="KAG2488988.1"/>
    </source>
</evidence>
<comment type="similarity">
    <text evidence="2">Belongs to the sterol desaturase family.</text>
</comment>
<comment type="subcellular location">
    <subcellularLocation>
        <location evidence="1">Membrane</location>
    </subcellularLocation>
</comment>
<dbReference type="InterPro" id="IPR050307">
    <property type="entry name" value="Sterol_Desaturase_Related"/>
</dbReference>
<dbReference type="Pfam" id="PF04116">
    <property type="entry name" value="FA_hydroxylase"/>
    <property type="match status" value="1"/>
</dbReference>
<evidence type="ECO:0000259" key="8">
    <source>
        <dbReference type="Pfam" id="PF04116"/>
    </source>
</evidence>
<dbReference type="Proteomes" id="UP000612055">
    <property type="component" value="Unassembled WGS sequence"/>
</dbReference>
<comment type="caution">
    <text evidence="9">The sequence shown here is derived from an EMBL/GenBank/DDBJ whole genome shotgun (WGS) entry which is preliminary data.</text>
</comment>
<dbReference type="AlphaFoldDB" id="A0A835XRN7"/>
<evidence type="ECO:0000256" key="6">
    <source>
        <dbReference type="SAM" id="Phobius"/>
    </source>
</evidence>
<feature type="domain" description="Fatty acid hydroxylase" evidence="8">
    <location>
        <begin position="194"/>
        <end position="323"/>
    </location>
</feature>
<protein>
    <recommendedName>
        <fullName evidence="8">Fatty acid hydroxylase domain-containing protein</fullName>
    </recommendedName>
</protein>
<dbReference type="EMBL" id="JAEHOE010000077">
    <property type="protein sequence ID" value="KAG2488988.1"/>
    <property type="molecule type" value="Genomic_DNA"/>
</dbReference>
<proteinExistence type="inferred from homology"/>
<organism evidence="9 10">
    <name type="scientific">Edaphochlamys debaryana</name>
    <dbReference type="NCBI Taxonomy" id="47281"/>
    <lineage>
        <taxon>Eukaryota</taxon>
        <taxon>Viridiplantae</taxon>
        <taxon>Chlorophyta</taxon>
        <taxon>core chlorophytes</taxon>
        <taxon>Chlorophyceae</taxon>
        <taxon>CS clade</taxon>
        <taxon>Chlamydomonadales</taxon>
        <taxon>Chlamydomonadales incertae sedis</taxon>
        <taxon>Edaphochlamys</taxon>
    </lineage>
</organism>
<name>A0A835XRN7_9CHLO</name>
<dbReference type="GO" id="GO:0005506">
    <property type="term" value="F:iron ion binding"/>
    <property type="evidence" value="ECO:0007669"/>
    <property type="project" value="InterPro"/>
</dbReference>
<keyword evidence="10" id="KW-1185">Reference proteome</keyword>
<dbReference type="InterPro" id="IPR006694">
    <property type="entry name" value="Fatty_acid_hydroxylase"/>
</dbReference>